<dbReference type="InterPro" id="IPR033464">
    <property type="entry name" value="CSN8_PSD8_EIF3K"/>
</dbReference>
<dbReference type="PROSITE" id="PS50250">
    <property type="entry name" value="PCI"/>
    <property type="match status" value="1"/>
</dbReference>
<dbReference type="Pfam" id="PF10075">
    <property type="entry name" value="CSN8_PSD8_EIF3K"/>
    <property type="match status" value="1"/>
</dbReference>
<dbReference type="InterPro" id="IPR000717">
    <property type="entry name" value="PCI_dom"/>
</dbReference>
<protein>
    <recommendedName>
        <fullName evidence="2">26S proteasome non-ATPase regulatory subunit 8</fullName>
    </recommendedName>
    <alternativeName>
        <fullName evidence="5">26S proteasome regulatory subunit RPN12</fullName>
    </alternativeName>
</protein>
<evidence type="ECO:0000256" key="4">
    <source>
        <dbReference type="ARBA" id="ARBA00062283"/>
    </source>
</evidence>
<dbReference type="HOGENOM" id="CLU_046003_2_0_1"/>
<sequence length="192" mass="22198">MVASVENLYKELKAEWAKKPLNLKKCGEILDQLKIALTTKVCFLPTGCVSTNKAELILARDILEVGVEYSVHTKDIPAFERYMCQLKCYYYDYRLDIKESTNMYKLLGLNLLFLLSVNRVAEFHTELELLPANIIQSNQFIRPILALEQYIMEGRYNKIFQAKSSAPSEIYNYFMDILTDTVRDEIGACLEK</sequence>
<dbReference type="Proteomes" id="UP000015102">
    <property type="component" value="Unassembled WGS sequence"/>
</dbReference>
<dbReference type="PANTHER" id="PTHR12387:SF0">
    <property type="entry name" value="26S PROTEASOME NON-ATPASE REGULATORY SUBUNIT 8"/>
    <property type="match status" value="1"/>
</dbReference>
<accession>T1GB29</accession>
<dbReference type="AlphaFoldDB" id="T1GB29"/>
<reference evidence="7" key="2">
    <citation type="submission" date="2015-06" db="UniProtKB">
        <authorList>
            <consortium name="EnsemblMetazoa"/>
        </authorList>
    </citation>
    <scope>IDENTIFICATION</scope>
</reference>
<dbReference type="PANTHER" id="PTHR12387">
    <property type="entry name" value="26S PROTEASOME NON-ATPASE REGULATORY SUBUNIT 8"/>
    <property type="match status" value="1"/>
</dbReference>
<dbReference type="GO" id="GO:0005634">
    <property type="term" value="C:nucleus"/>
    <property type="evidence" value="ECO:0007669"/>
    <property type="project" value="TreeGrafter"/>
</dbReference>
<evidence type="ECO:0000256" key="1">
    <source>
        <dbReference type="ARBA" id="ARBA00009627"/>
    </source>
</evidence>
<dbReference type="STRING" id="36166.T1GB29"/>
<comment type="subunit">
    <text evidence="4">Component of the 19S proteasome regulatory particle complex. The 26S proteasome consists of a 20S core particle (CP) and two 19S regulatory subunits (RP). The regulatory particle is made of a lid composed of 9 subunits including PSMD8, a base containing 6 ATPases and few additional components. Interacts with DDI2. Interacts with TASOR.</text>
</comment>
<dbReference type="GO" id="GO:0043161">
    <property type="term" value="P:proteasome-mediated ubiquitin-dependent protein catabolic process"/>
    <property type="evidence" value="ECO:0007669"/>
    <property type="project" value="TreeGrafter"/>
</dbReference>
<dbReference type="InterPro" id="IPR006746">
    <property type="entry name" value="26S_Psome_Rpn12"/>
</dbReference>
<evidence type="ECO:0000313" key="7">
    <source>
        <dbReference type="EnsemblMetazoa" id="MESCA000450-PA"/>
    </source>
</evidence>
<keyword evidence="3" id="KW-0647">Proteasome</keyword>
<evidence type="ECO:0000259" key="6">
    <source>
        <dbReference type="PROSITE" id="PS50250"/>
    </source>
</evidence>
<keyword evidence="8" id="KW-1185">Reference proteome</keyword>
<evidence type="ECO:0000256" key="3">
    <source>
        <dbReference type="ARBA" id="ARBA00022942"/>
    </source>
</evidence>
<evidence type="ECO:0000256" key="2">
    <source>
        <dbReference type="ARBA" id="ARBA00014939"/>
    </source>
</evidence>
<evidence type="ECO:0000256" key="5">
    <source>
        <dbReference type="ARBA" id="ARBA00078986"/>
    </source>
</evidence>
<dbReference type="EMBL" id="CAQQ02144372">
    <property type="status" value="NOT_ANNOTATED_CDS"/>
    <property type="molecule type" value="Genomic_DNA"/>
</dbReference>
<evidence type="ECO:0000313" key="8">
    <source>
        <dbReference type="Proteomes" id="UP000015102"/>
    </source>
</evidence>
<dbReference type="FunFam" id="1.25.40.990:FF:000001">
    <property type="entry name" value="26S proteasome non-ATPase regulatory subunit"/>
    <property type="match status" value="1"/>
</dbReference>
<comment type="similarity">
    <text evidence="1">Belongs to the proteasome subunit S14 family.</text>
</comment>
<dbReference type="GO" id="GO:0005829">
    <property type="term" value="C:cytosol"/>
    <property type="evidence" value="ECO:0007669"/>
    <property type="project" value="TreeGrafter"/>
</dbReference>
<dbReference type="GO" id="GO:0008541">
    <property type="term" value="C:proteasome regulatory particle, lid subcomplex"/>
    <property type="evidence" value="ECO:0007669"/>
    <property type="project" value="TreeGrafter"/>
</dbReference>
<dbReference type="OMA" id="LESAYMH"/>
<organism evidence="7 8">
    <name type="scientific">Megaselia scalaris</name>
    <name type="common">Humpbacked fly</name>
    <name type="synonym">Phora scalaris</name>
    <dbReference type="NCBI Taxonomy" id="36166"/>
    <lineage>
        <taxon>Eukaryota</taxon>
        <taxon>Metazoa</taxon>
        <taxon>Ecdysozoa</taxon>
        <taxon>Arthropoda</taxon>
        <taxon>Hexapoda</taxon>
        <taxon>Insecta</taxon>
        <taxon>Pterygota</taxon>
        <taxon>Neoptera</taxon>
        <taxon>Endopterygota</taxon>
        <taxon>Diptera</taxon>
        <taxon>Brachycera</taxon>
        <taxon>Muscomorpha</taxon>
        <taxon>Platypezoidea</taxon>
        <taxon>Phoridae</taxon>
        <taxon>Megaseliini</taxon>
        <taxon>Megaselia</taxon>
    </lineage>
</organism>
<name>T1GB29_MEGSC</name>
<feature type="domain" description="PCI" evidence="6">
    <location>
        <begin position="77"/>
        <end position="192"/>
    </location>
</feature>
<proteinExistence type="inferred from homology"/>
<dbReference type="Gene3D" id="1.25.40.990">
    <property type="match status" value="1"/>
</dbReference>
<dbReference type="EnsemblMetazoa" id="MESCA000450-RA">
    <property type="protein sequence ID" value="MESCA000450-PA"/>
    <property type="gene ID" value="MESCA000450"/>
</dbReference>
<reference evidence="8" key="1">
    <citation type="submission" date="2013-02" db="EMBL/GenBank/DDBJ databases">
        <authorList>
            <person name="Hughes D."/>
        </authorList>
    </citation>
    <scope>NUCLEOTIDE SEQUENCE</scope>
    <source>
        <strain>Durham</strain>
        <strain evidence="8">NC isolate 2 -- Noor lab</strain>
    </source>
</reference>